<gene>
    <name evidence="9" type="ORF">H7C19_07285</name>
</gene>
<comment type="subcellular location">
    <subcellularLocation>
        <location evidence="1 7">Cell membrane</location>
        <topology evidence="1 7">Multi-pass membrane protein</topology>
    </subcellularLocation>
</comment>
<dbReference type="GO" id="GO:0055085">
    <property type="term" value="P:transmembrane transport"/>
    <property type="evidence" value="ECO:0007669"/>
    <property type="project" value="InterPro"/>
</dbReference>
<feature type="transmembrane region" description="Helical" evidence="7">
    <location>
        <begin position="254"/>
        <end position="277"/>
    </location>
</feature>
<dbReference type="AlphaFoldDB" id="A0A7X0RQN3"/>
<dbReference type="InterPro" id="IPR000515">
    <property type="entry name" value="MetI-like"/>
</dbReference>
<feature type="transmembrane region" description="Helical" evidence="7">
    <location>
        <begin position="68"/>
        <end position="89"/>
    </location>
</feature>
<dbReference type="CDD" id="cd06261">
    <property type="entry name" value="TM_PBP2"/>
    <property type="match status" value="1"/>
</dbReference>
<evidence type="ECO:0000256" key="1">
    <source>
        <dbReference type="ARBA" id="ARBA00004651"/>
    </source>
</evidence>
<evidence type="ECO:0000256" key="7">
    <source>
        <dbReference type="RuleBase" id="RU363032"/>
    </source>
</evidence>
<dbReference type="PANTHER" id="PTHR30193:SF1">
    <property type="entry name" value="ABC TRANSPORTER PERMEASE PROTEIN YESP-RELATED"/>
    <property type="match status" value="1"/>
</dbReference>
<evidence type="ECO:0000256" key="2">
    <source>
        <dbReference type="ARBA" id="ARBA00022448"/>
    </source>
</evidence>
<dbReference type="SUPFAM" id="SSF161098">
    <property type="entry name" value="MetI-like"/>
    <property type="match status" value="1"/>
</dbReference>
<dbReference type="InterPro" id="IPR035906">
    <property type="entry name" value="MetI-like_sf"/>
</dbReference>
<dbReference type="RefSeq" id="WP_185142016.1">
    <property type="nucleotide sequence ID" value="NZ_JACJVP010000008.1"/>
</dbReference>
<keyword evidence="6 7" id="KW-0472">Membrane</keyword>
<feature type="transmembrane region" description="Helical" evidence="7">
    <location>
        <begin position="101"/>
        <end position="122"/>
    </location>
</feature>
<keyword evidence="4 7" id="KW-0812">Transmembrane</keyword>
<evidence type="ECO:0000313" key="9">
    <source>
        <dbReference type="EMBL" id="MBB6670489.1"/>
    </source>
</evidence>
<keyword evidence="5 7" id="KW-1133">Transmembrane helix</keyword>
<organism evidence="9 10">
    <name type="scientific">Cohnella nanjingensis</name>
    <dbReference type="NCBI Taxonomy" id="1387779"/>
    <lineage>
        <taxon>Bacteria</taxon>
        <taxon>Bacillati</taxon>
        <taxon>Bacillota</taxon>
        <taxon>Bacilli</taxon>
        <taxon>Bacillales</taxon>
        <taxon>Paenibacillaceae</taxon>
        <taxon>Cohnella</taxon>
    </lineage>
</organism>
<keyword evidence="10" id="KW-1185">Reference proteome</keyword>
<dbReference type="Pfam" id="PF00528">
    <property type="entry name" value="BPD_transp_1"/>
    <property type="match status" value="1"/>
</dbReference>
<feature type="domain" description="ABC transmembrane type-1" evidence="8">
    <location>
        <begin position="64"/>
        <end position="275"/>
    </location>
</feature>
<feature type="transmembrane region" description="Helical" evidence="7">
    <location>
        <begin position="7"/>
        <end position="28"/>
    </location>
</feature>
<dbReference type="PANTHER" id="PTHR30193">
    <property type="entry name" value="ABC TRANSPORTER PERMEASE PROTEIN"/>
    <property type="match status" value="1"/>
</dbReference>
<comment type="caution">
    <text evidence="9">The sequence shown here is derived from an EMBL/GenBank/DDBJ whole genome shotgun (WGS) entry which is preliminary data.</text>
</comment>
<reference evidence="9 10" key="1">
    <citation type="submission" date="2020-08" db="EMBL/GenBank/DDBJ databases">
        <title>Cohnella phylogeny.</title>
        <authorList>
            <person name="Dunlap C."/>
        </authorList>
    </citation>
    <scope>NUCLEOTIDE SEQUENCE [LARGE SCALE GENOMIC DNA]</scope>
    <source>
        <strain evidence="9 10">DSM 28246</strain>
    </source>
</reference>
<evidence type="ECO:0000256" key="6">
    <source>
        <dbReference type="ARBA" id="ARBA00023136"/>
    </source>
</evidence>
<dbReference type="EMBL" id="JACJVP010000008">
    <property type="protein sequence ID" value="MBB6670489.1"/>
    <property type="molecule type" value="Genomic_DNA"/>
</dbReference>
<keyword evidence="3" id="KW-1003">Cell membrane</keyword>
<evidence type="ECO:0000256" key="5">
    <source>
        <dbReference type="ARBA" id="ARBA00022989"/>
    </source>
</evidence>
<evidence type="ECO:0000256" key="4">
    <source>
        <dbReference type="ARBA" id="ARBA00022692"/>
    </source>
</evidence>
<evidence type="ECO:0000313" key="10">
    <source>
        <dbReference type="Proteomes" id="UP000547209"/>
    </source>
</evidence>
<keyword evidence="2 7" id="KW-0813">Transport</keyword>
<comment type="similarity">
    <text evidence="7">Belongs to the binding-protein-dependent transport system permease family.</text>
</comment>
<proteinExistence type="inferred from homology"/>
<dbReference type="PROSITE" id="PS50928">
    <property type="entry name" value="ABC_TM1"/>
    <property type="match status" value="1"/>
</dbReference>
<name>A0A7X0RQN3_9BACL</name>
<dbReference type="SUPFAM" id="SSF160964">
    <property type="entry name" value="MalF N-terminal region-like"/>
    <property type="match status" value="1"/>
</dbReference>
<feature type="transmembrane region" description="Helical" evidence="7">
    <location>
        <begin position="153"/>
        <end position="173"/>
    </location>
</feature>
<evidence type="ECO:0000259" key="8">
    <source>
        <dbReference type="PROSITE" id="PS50928"/>
    </source>
</evidence>
<feature type="transmembrane region" description="Helical" evidence="7">
    <location>
        <begin position="194"/>
        <end position="217"/>
    </location>
</feature>
<dbReference type="GO" id="GO:0005886">
    <property type="term" value="C:plasma membrane"/>
    <property type="evidence" value="ECO:0007669"/>
    <property type="project" value="UniProtKB-SubCell"/>
</dbReference>
<dbReference type="Gene3D" id="1.10.3720.10">
    <property type="entry name" value="MetI-like"/>
    <property type="match status" value="1"/>
</dbReference>
<protein>
    <submittedName>
        <fullName evidence="9">Sugar ABC transporter permease</fullName>
    </submittedName>
</protein>
<dbReference type="InterPro" id="IPR051393">
    <property type="entry name" value="ABC_transporter_permease"/>
</dbReference>
<evidence type="ECO:0000256" key="3">
    <source>
        <dbReference type="ARBA" id="ARBA00022475"/>
    </source>
</evidence>
<dbReference type="Proteomes" id="UP000547209">
    <property type="component" value="Unassembled WGS sequence"/>
</dbReference>
<sequence>MREELKFLGYILPWLVGFLLFFLVPAGASMVYSFTDYNAIKPPHSVGWSNYSRLFEDPIYLKSLRNTLFFVFIGVPCNLLFQILVSSLLNVPRRGVSLFRTFYYLPYLVPMIATVMIFRLIFSTDYGIVNHALDWFGIAKIGWLEKEAFAKPIIVLMNMWAAGSGILIFLAALKGVPRHLYEAATMDGAGKIRSFFVITLPMITPAILFSLVMQMIANFQLFTEAYLLNKGGPNYASSTYMLNTYNTGFRDFKFGLAMAQSWILTLIILVITVVVLATSRRWVYYEGGDNR</sequence>
<accession>A0A7X0RQN3</accession>